<sequence length="197" mass="23460">MKLYKYYYNKIADLKRRVVTNKNTKQNKSDVDRWKQKKWLFEDWNERTEIMSRWIQPHDNVLEFGAAKLALKQFLPKGVVYTPSDIVDRGEGTIVCDLNQTIPDFKLQDVIFFSGVLEYIYDLPGLISKLSSKTNRFIISYGTFDKFNSLKNRKINGWVNAYTNDEILDIFQKNNFKLIEIDEWRNQTIYVFDKIKS</sequence>
<dbReference type="SUPFAM" id="SSF53335">
    <property type="entry name" value="S-adenosyl-L-methionine-dependent methyltransferases"/>
    <property type="match status" value="1"/>
</dbReference>
<dbReference type="InterPro" id="IPR029063">
    <property type="entry name" value="SAM-dependent_MTases_sf"/>
</dbReference>
<proteinExistence type="predicted"/>
<gene>
    <name evidence="1" type="ORF">Q4Q39_03075</name>
</gene>
<protein>
    <recommendedName>
        <fullName evidence="3">Class I SAM-dependent methyltransferase</fullName>
    </recommendedName>
</protein>
<dbReference type="Proteomes" id="UP001176891">
    <property type="component" value="Unassembled WGS sequence"/>
</dbReference>
<keyword evidence="2" id="KW-1185">Reference proteome</keyword>
<dbReference type="RefSeq" id="WP_303280894.1">
    <property type="nucleotide sequence ID" value="NZ_BAABCZ010000016.1"/>
</dbReference>
<comment type="caution">
    <text evidence="1">The sequence shown here is derived from an EMBL/GenBank/DDBJ whole genome shotgun (WGS) entry which is preliminary data.</text>
</comment>
<evidence type="ECO:0008006" key="3">
    <source>
        <dbReference type="Google" id="ProtNLM"/>
    </source>
</evidence>
<dbReference type="EMBL" id="JAUOEM010000001">
    <property type="protein sequence ID" value="MDO5986378.1"/>
    <property type="molecule type" value="Genomic_DNA"/>
</dbReference>
<evidence type="ECO:0000313" key="1">
    <source>
        <dbReference type="EMBL" id="MDO5986378.1"/>
    </source>
</evidence>
<dbReference type="Gene3D" id="3.40.50.150">
    <property type="entry name" value="Vaccinia Virus protein VP39"/>
    <property type="match status" value="1"/>
</dbReference>
<organism evidence="1 2">
    <name type="scientific">Flavivirga amylovorans</name>
    <dbReference type="NCBI Taxonomy" id="870486"/>
    <lineage>
        <taxon>Bacteria</taxon>
        <taxon>Pseudomonadati</taxon>
        <taxon>Bacteroidota</taxon>
        <taxon>Flavobacteriia</taxon>
        <taxon>Flavobacteriales</taxon>
        <taxon>Flavobacteriaceae</taxon>
        <taxon>Flavivirga</taxon>
    </lineage>
</organism>
<reference evidence="1" key="1">
    <citation type="submission" date="2023-07" db="EMBL/GenBank/DDBJ databases">
        <title>Two novel species in the genus Flavivirga.</title>
        <authorList>
            <person name="Kwon K."/>
        </authorList>
    </citation>
    <scope>NUCLEOTIDE SEQUENCE</scope>
    <source>
        <strain evidence="1">KACC 14157</strain>
    </source>
</reference>
<name>A0ABT8WY27_9FLAO</name>
<evidence type="ECO:0000313" key="2">
    <source>
        <dbReference type="Proteomes" id="UP001176891"/>
    </source>
</evidence>
<accession>A0ABT8WY27</accession>